<dbReference type="InterPro" id="IPR043128">
    <property type="entry name" value="Rev_trsase/Diguanyl_cyclase"/>
</dbReference>
<dbReference type="SUPFAM" id="SSF55073">
    <property type="entry name" value="Nucleotide cyclase"/>
    <property type="match status" value="1"/>
</dbReference>
<reference evidence="5 6" key="1">
    <citation type="submission" date="2019-12" db="EMBL/GenBank/DDBJ databases">
        <title>Halomonas rutogse sp. nov. isolated from two lakes on Tibetan Plateau.</title>
        <authorList>
            <person name="Gao P."/>
        </authorList>
    </citation>
    <scope>NUCLEOTIDE SEQUENCE [LARGE SCALE GENOMIC DNA]</scope>
    <source>
        <strain evidence="5 6">ZH2S</strain>
    </source>
</reference>
<sequence>MRFRSRLLMMLLAVVVISQVVTGGAFLRIIYQDALAEGSHNLEVGTHLLKQVLDAQGSQLRNSVTILTDDVGFKSAMATQDIATLNSVLANHGDRAGADMVIFANLEGELLASSHHVEGSSMAFPELFEQAQRDGDAVSVVIENGQPFEFVLLPVRAPKLIGWVGMGLLIDAELAEEVHALTGLEISFIHQDASGNPTYFVSSHENMQAANMPRRIQEVTQGAYLRRSTLTPDNMYVTRAMTLLRNDGHHTYALLQISRDDLLSAYHDLQWQLLGIIALILLLTVALAIWSARSISRPLMMLAEAARCIGRGERLNSIPVSSQGETGILAQTLLSMQDDIALREQVLLHQSRHDLLTDLPNRSCAQEAITQLIAADQPFTLIRLAIDDFRRINDTFGYALGDRVLLTLAQRLAALPAPARQAYRLAGDEFLLIVECEASDPNWLDSLFDALSQSIDLHESPIRPSLTAGEVNFPRHGIDPHLLLRRADIALGMARRQHRRHQTYQEGQDEQHLRQLTLIRDLQEAVSGQQLWIAYQPKVDVRSGEVIQFEALMRWQHPTLGFVPPDEFISLAERSGNIRILSRWMIDTVCAQLHEWQRQGHHVSAAINLSAADVMDIDLPERLLGTLNHYGLEPRQLGLEVTESAVMQDADLAIQSLEQLSQAGMLIAVDDFGTGYSSLAQLKRLPVHELKIDKSFMLHLNTLEDDLTIVRSTIELGHNLGLRLVAEGVKNQANAILLGQLGCDYLQGYWIARPMPAYQVIAWLNDFQPLELPFPKPLHTH</sequence>
<proteinExistence type="predicted"/>
<dbReference type="InterPro" id="IPR003660">
    <property type="entry name" value="HAMP_dom"/>
</dbReference>
<dbReference type="Pfam" id="PF00563">
    <property type="entry name" value="EAL"/>
    <property type="match status" value="1"/>
</dbReference>
<keyword evidence="1" id="KW-0472">Membrane</keyword>
<name>A0A7X3KQY3_9GAMM</name>
<dbReference type="CDD" id="cd01948">
    <property type="entry name" value="EAL"/>
    <property type="match status" value="1"/>
</dbReference>
<evidence type="ECO:0000256" key="1">
    <source>
        <dbReference type="SAM" id="Phobius"/>
    </source>
</evidence>
<gene>
    <name evidence="5" type="ORF">GPM19_09340</name>
</gene>
<dbReference type="GO" id="GO:0071111">
    <property type="term" value="F:cyclic-guanylate-specific phosphodiesterase activity"/>
    <property type="evidence" value="ECO:0007669"/>
    <property type="project" value="InterPro"/>
</dbReference>
<organism evidence="5 6">
    <name type="scientific">Vreelandella zhuhanensis</name>
    <dbReference type="NCBI Taxonomy" id="2684210"/>
    <lineage>
        <taxon>Bacteria</taxon>
        <taxon>Pseudomonadati</taxon>
        <taxon>Pseudomonadota</taxon>
        <taxon>Gammaproteobacteria</taxon>
        <taxon>Oceanospirillales</taxon>
        <taxon>Halomonadaceae</taxon>
        <taxon>Vreelandella</taxon>
    </lineage>
</organism>
<dbReference type="Proteomes" id="UP000437638">
    <property type="component" value="Unassembled WGS sequence"/>
</dbReference>
<dbReference type="SMART" id="SM00304">
    <property type="entry name" value="HAMP"/>
    <property type="match status" value="1"/>
</dbReference>
<evidence type="ECO:0000259" key="3">
    <source>
        <dbReference type="PROSITE" id="PS50885"/>
    </source>
</evidence>
<dbReference type="PROSITE" id="PS50887">
    <property type="entry name" value="GGDEF"/>
    <property type="match status" value="1"/>
</dbReference>
<dbReference type="AlphaFoldDB" id="A0A7X3KQY3"/>
<dbReference type="Gene3D" id="3.20.20.450">
    <property type="entry name" value="EAL domain"/>
    <property type="match status" value="1"/>
</dbReference>
<feature type="domain" description="EAL" evidence="2">
    <location>
        <begin position="515"/>
        <end position="768"/>
    </location>
</feature>
<dbReference type="InterPro" id="IPR050706">
    <property type="entry name" value="Cyclic-di-GMP_PDE-like"/>
</dbReference>
<protein>
    <submittedName>
        <fullName evidence="5">EAL domain-containing protein</fullName>
    </submittedName>
</protein>
<evidence type="ECO:0000259" key="2">
    <source>
        <dbReference type="PROSITE" id="PS50883"/>
    </source>
</evidence>
<dbReference type="SMART" id="SM00267">
    <property type="entry name" value="GGDEF"/>
    <property type="match status" value="1"/>
</dbReference>
<dbReference type="PANTHER" id="PTHR33121">
    <property type="entry name" value="CYCLIC DI-GMP PHOSPHODIESTERASE PDEF"/>
    <property type="match status" value="1"/>
</dbReference>
<feature type="transmembrane region" description="Helical" evidence="1">
    <location>
        <begin position="271"/>
        <end position="292"/>
    </location>
</feature>
<dbReference type="PANTHER" id="PTHR33121:SF71">
    <property type="entry name" value="OXYGEN SENSOR PROTEIN DOSP"/>
    <property type="match status" value="1"/>
</dbReference>
<dbReference type="GO" id="GO:0007165">
    <property type="term" value="P:signal transduction"/>
    <property type="evidence" value="ECO:0007669"/>
    <property type="project" value="InterPro"/>
</dbReference>
<dbReference type="InterPro" id="IPR029787">
    <property type="entry name" value="Nucleotide_cyclase"/>
</dbReference>
<dbReference type="Pfam" id="PF00990">
    <property type="entry name" value="GGDEF"/>
    <property type="match status" value="1"/>
</dbReference>
<dbReference type="PROSITE" id="PS50883">
    <property type="entry name" value="EAL"/>
    <property type="match status" value="1"/>
</dbReference>
<dbReference type="Gene3D" id="6.10.340.10">
    <property type="match status" value="1"/>
</dbReference>
<comment type="caution">
    <text evidence="5">The sequence shown here is derived from an EMBL/GenBank/DDBJ whole genome shotgun (WGS) entry which is preliminary data.</text>
</comment>
<dbReference type="InterPro" id="IPR000160">
    <property type="entry name" value="GGDEF_dom"/>
</dbReference>
<accession>A0A7X3KQY3</accession>
<dbReference type="SUPFAM" id="SSF141868">
    <property type="entry name" value="EAL domain-like"/>
    <property type="match status" value="1"/>
</dbReference>
<dbReference type="Pfam" id="PF14827">
    <property type="entry name" value="dCache_3"/>
    <property type="match status" value="1"/>
</dbReference>
<dbReference type="NCBIfam" id="TIGR00254">
    <property type="entry name" value="GGDEF"/>
    <property type="match status" value="1"/>
</dbReference>
<dbReference type="CDD" id="cd06225">
    <property type="entry name" value="HAMP"/>
    <property type="match status" value="1"/>
</dbReference>
<dbReference type="InterPro" id="IPR029150">
    <property type="entry name" value="dCache_3"/>
</dbReference>
<dbReference type="InterPro" id="IPR035919">
    <property type="entry name" value="EAL_sf"/>
</dbReference>
<keyword evidence="6" id="KW-1185">Reference proteome</keyword>
<evidence type="ECO:0000313" key="5">
    <source>
        <dbReference type="EMBL" id="MWJ28408.1"/>
    </source>
</evidence>
<keyword evidence="1" id="KW-0812">Transmembrane</keyword>
<feature type="domain" description="GGDEF" evidence="4">
    <location>
        <begin position="377"/>
        <end position="507"/>
    </location>
</feature>
<evidence type="ECO:0000313" key="6">
    <source>
        <dbReference type="Proteomes" id="UP000437638"/>
    </source>
</evidence>
<dbReference type="PROSITE" id="PS50885">
    <property type="entry name" value="HAMP"/>
    <property type="match status" value="1"/>
</dbReference>
<dbReference type="EMBL" id="WTKP01000005">
    <property type="protein sequence ID" value="MWJ28408.1"/>
    <property type="molecule type" value="Genomic_DNA"/>
</dbReference>
<dbReference type="CDD" id="cd01949">
    <property type="entry name" value="GGDEF"/>
    <property type="match status" value="1"/>
</dbReference>
<dbReference type="Gene3D" id="3.30.70.270">
    <property type="match status" value="1"/>
</dbReference>
<dbReference type="GO" id="GO:0016020">
    <property type="term" value="C:membrane"/>
    <property type="evidence" value="ECO:0007669"/>
    <property type="project" value="InterPro"/>
</dbReference>
<evidence type="ECO:0000259" key="4">
    <source>
        <dbReference type="PROSITE" id="PS50887"/>
    </source>
</evidence>
<dbReference type="SMART" id="SM00052">
    <property type="entry name" value="EAL"/>
    <property type="match status" value="1"/>
</dbReference>
<feature type="domain" description="HAMP" evidence="3">
    <location>
        <begin position="293"/>
        <end position="345"/>
    </location>
</feature>
<dbReference type="RefSeq" id="WP_160418759.1">
    <property type="nucleotide sequence ID" value="NZ_WTKP01000005.1"/>
</dbReference>
<keyword evidence="1" id="KW-1133">Transmembrane helix</keyword>
<dbReference type="InterPro" id="IPR001633">
    <property type="entry name" value="EAL_dom"/>
</dbReference>